<organism evidence="2 3">
    <name type="scientific">Oldenlandia corymbosa var. corymbosa</name>
    <dbReference type="NCBI Taxonomy" id="529605"/>
    <lineage>
        <taxon>Eukaryota</taxon>
        <taxon>Viridiplantae</taxon>
        <taxon>Streptophyta</taxon>
        <taxon>Embryophyta</taxon>
        <taxon>Tracheophyta</taxon>
        <taxon>Spermatophyta</taxon>
        <taxon>Magnoliopsida</taxon>
        <taxon>eudicotyledons</taxon>
        <taxon>Gunneridae</taxon>
        <taxon>Pentapetalae</taxon>
        <taxon>asterids</taxon>
        <taxon>lamiids</taxon>
        <taxon>Gentianales</taxon>
        <taxon>Rubiaceae</taxon>
        <taxon>Rubioideae</taxon>
        <taxon>Spermacoceae</taxon>
        <taxon>Hedyotis-Oldenlandia complex</taxon>
        <taxon>Oldenlandia</taxon>
    </lineage>
</organism>
<dbReference type="AlphaFoldDB" id="A0AAV1DKJ9"/>
<gene>
    <name evidence="2" type="ORF">OLC1_LOCUS15841</name>
</gene>
<feature type="region of interest" description="Disordered" evidence="1">
    <location>
        <begin position="16"/>
        <end position="36"/>
    </location>
</feature>
<keyword evidence="3" id="KW-1185">Reference proteome</keyword>
<feature type="compositionally biased region" description="Acidic residues" evidence="1">
    <location>
        <begin position="150"/>
        <end position="168"/>
    </location>
</feature>
<dbReference type="EMBL" id="OX459122">
    <property type="protein sequence ID" value="CAI9107550.1"/>
    <property type="molecule type" value="Genomic_DNA"/>
</dbReference>
<accession>A0AAV1DKJ9</accession>
<dbReference type="PANTHER" id="PTHR26312:SF221">
    <property type="entry name" value="OS04G0510600 PROTEIN"/>
    <property type="match status" value="1"/>
</dbReference>
<feature type="region of interest" description="Disordered" evidence="1">
    <location>
        <begin position="144"/>
        <end position="170"/>
    </location>
</feature>
<evidence type="ECO:0000313" key="2">
    <source>
        <dbReference type="EMBL" id="CAI9107550.1"/>
    </source>
</evidence>
<name>A0AAV1DKJ9_OLDCO</name>
<sequence>MLLRSSSTPVLGSLLSSFSETPNNSRRFSSSEVPNITTPEHAASNCCSKISYNKPVGHGFTASLYSNSSPISPSVSEGFSSGNSLVSGGFRRAQSEGNLEALAGAATSNYVDDFTFSIPNKKLSRRPHHCSTLEVIPSFSYHNSSLNSSEYDEDSEDEEDEEYPDEEMKENHETDAFCDASAGMESFCFEGDNRTNDYAATGFGPNLGFGRAGTVEMEMHLARGLGISEFNLVDIGGHINGGNGGGGQGYTPVTFGGGDGADGNSFMMEEHYKNMLNEDPNNSLCLRNYAQFLHQTKKDLPSAEEYYGRAILADPTDGEVLCQYAKLVWELYHDSHRAKDYFERAVHAAGEDSHVQAAYACFLWETGDEDEDYSPSEGPMERPIVPFLQEGVAA</sequence>
<dbReference type="InterPro" id="IPR011990">
    <property type="entry name" value="TPR-like_helical_dom_sf"/>
</dbReference>
<dbReference type="PANTHER" id="PTHR26312">
    <property type="entry name" value="TETRATRICOPEPTIDE REPEAT PROTEIN 5"/>
    <property type="match status" value="1"/>
</dbReference>
<protein>
    <submittedName>
        <fullName evidence="2">OLC1v1006929C1</fullName>
    </submittedName>
</protein>
<evidence type="ECO:0000313" key="3">
    <source>
        <dbReference type="Proteomes" id="UP001161247"/>
    </source>
</evidence>
<dbReference type="Gene3D" id="1.25.40.10">
    <property type="entry name" value="Tetratricopeptide repeat domain"/>
    <property type="match status" value="1"/>
</dbReference>
<evidence type="ECO:0000256" key="1">
    <source>
        <dbReference type="SAM" id="MobiDB-lite"/>
    </source>
</evidence>
<dbReference type="Proteomes" id="UP001161247">
    <property type="component" value="Chromosome 5"/>
</dbReference>
<dbReference type="SUPFAM" id="SSF48452">
    <property type="entry name" value="TPR-like"/>
    <property type="match status" value="1"/>
</dbReference>
<reference evidence="2" key="1">
    <citation type="submission" date="2023-03" db="EMBL/GenBank/DDBJ databases">
        <authorList>
            <person name="Julca I."/>
        </authorList>
    </citation>
    <scope>NUCLEOTIDE SEQUENCE</scope>
</reference>
<proteinExistence type="predicted"/>